<dbReference type="InterPro" id="IPR004161">
    <property type="entry name" value="EFTu-like_2"/>
</dbReference>
<dbReference type="CDD" id="cd04091">
    <property type="entry name" value="mtEFG1_II_like"/>
    <property type="match status" value="1"/>
</dbReference>
<protein>
    <recommendedName>
        <fullName evidence="9">Tr-type G domain-containing protein</fullName>
    </recommendedName>
</protein>
<dbReference type="InterPro" id="IPR005517">
    <property type="entry name" value="Transl_elong_EFG/EF2_IV"/>
</dbReference>
<evidence type="ECO:0000256" key="1">
    <source>
        <dbReference type="ARBA" id="ARBA00005870"/>
    </source>
</evidence>
<dbReference type="Pfam" id="PF03764">
    <property type="entry name" value="EFG_IV"/>
    <property type="match status" value="1"/>
</dbReference>
<name>A0A7S0U7J5_HEMAN</name>
<dbReference type="GO" id="GO:0003924">
    <property type="term" value="F:GTPase activity"/>
    <property type="evidence" value="ECO:0007669"/>
    <property type="project" value="TreeGrafter"/>
</dbReference>
<dbReference type="FunFam" id="2.40.30.10:FF:000022">
    <property type="entry name" value="Elongation factor G, mitochondrial"/>
    <property type="match status" value="1"/>
</dbReference>
<dbReference type="SMART" id="SM00889">
    <property type="entry name" value="EFG_IV"/>
    <property type="match status" value="1"/>
</dbReference>
<organism evidence="8">
    <name type="scientific">Hemiselmis andersenii</name>
    <name type="common">Cryptophyte alga</name>
    <dbReference type="NCBI Taxonomy" id="464988"/>
    <lineage>
        <taxon>Eukaryota</taxon>
        <taxon>Cryptophyceae</taxon>
        <taxon>Cryptomonadales</taxon>
        <taxon>Hemiselmidaceae</taxon>
        <taxon>Hemiselmis</taxon>
    </lineage>
</organism>
<dbReference type="InterPro" id="IPR009000">
    <property type="entry name" value="Transl_B-barrel_sf"/>
</dbReference>
<dbReference type="SUPFAM" id="SSF50447">
    <property type="entry name" value="Translation proteins"/>
    <property type="match status" value="1"/>
</dbReference>
<dbReference type="FunFam" id="3.30.70.870:FF:000001">
    <property type="entry name" value="Elongation factor G"/>
    <property type="match status" value="1"/>
</dbReference>
<dbReference type="GO" id="GO:0005525">
    <property type="term" value="F:GTP binding"/>
    <property type="evidence" value="ECO:0007669"/>
    <property type="project" value="UniProtKB-KW"/>
</dbReference>
<dbReference type="EMBL" id="HBFK01034608">
    <property type="protein sequence ID" value="CAD8754462.1"/>
    <property type="molecule type" value="Transcribed_RNA"/>
</dbReference>
<dbReference type="CDD" id="cd01434">
    <property type="entry name" value="EFG_mtEFG1_IV"/>
    <property type="match status" value="1"/>
</dbReference>
<dbReference type="InterPro" id="IPR035647">
    <property type="entry name" value="EFG_III/V"/>
</dbReference>
<dbReference type="SMART" id="SM00838">
    <property type="entry name" value="EFG_C"/>
    <property type="match status" value="1"/>
</dbReference>
<feature type="domain" description="Elongation factor EFG" evidence="6">
    <location>
        <begin position="423"/>
        <end position="510"/>
    </location>
</feature>
<keyword evidence="3" id="KW-0251">Elongation factor</keyword>
<dbReference type="Pfam" id="PF00679">
    <property type="entry name" value="EFG_C"/>
    <property type="match status" value="1"/>
</dbReference>
<reference evidence="8" key="1">
    <citation type="submission" date="2021-01" db="EMBL/GenBank/DDBJ databases">
        <authorList>
            <person name="Corre E."/>
            <person name="Pelletier E."/>
            <person name="Niang G."/>
            <person name="Scheremetjew M."/>
            <person name="Finn R."/>
            <person name="Kale V."/>
            <person name="Holt S."/>
            <person name="Cochrane G."/>
            <person name="Meng A."/>
            <person name="Brown T."/>
            <person name="Cohen L."/>
        </authorList>
    </citation>
    <scope>NUCLEOTIDE SEQUENCE</scope>
    <source>
        <strain evidence="8">CCMP441</strain>
    </source>
</reference>
<keyword evidence="5" id="KW-0342">GTP-binding</keyword>
<dbReference type="InterPro" id="IPR020568">
    <property type="entry name" value="Ribosomal_Su5_D2-typ_SF"/>
</dbReference>
<evidence type="ECO:0000256" key="4">
    <source>
        <dbReference type="ARBA" id="ARBA00022917"/>
    </source>
</evidence>
<sequence>MVDLITMKAIRFSGDKGETITEAEIDANMVDECKEKRAELIEKLGEVDDEIGELFLAEEEPTVQQLTDAIRRATLDLKFVPVMMGSAYKNKGVQLLLDGVVSYLPKPTEVVNTALDVANEEKEVITKTDPKEPLVALAFKLQESPFGQLTYLRIYQGTMRKGEFTFHVATGKKMKVPRLVRMHSDDMEDVDEAKAGEIVAMFGVECATGDTFTDGKTKLSMTSMHVPEAVMSLALEPAQKSSLDKFSKALSRFMREDPTFRVGFDPETKQTIVSGMGELHLQIYVERIKREYGVECVAGAPRVNYRETITRKAEFDYQHKKQSGGQGQYGRVIGYLEPTDTIMDDPAFQSDMIGNVITPSWLAAIEKGFRESCESGPLMDHRMSGARFVLTDGNSHAVDSSELAFKLAAKGAVRQAVEKAGATVLEPVMSVEIVCPDEFQGTVVSLVNKRKGMIEGSETLHGYVTINCVVPLANMFGYSTELRSATQGKGEFSMEYKTHMPVTPQVQQELIAKHAEEKAAKQKGK</sequence>
<dbReference type="FunFam" id="3.30.230.10:FF:000003">
    <property type="entry name" value="Elongation factor G"/>
    <property type="match status" value="1"/>
</dbReference>
<dbReference type="Pfam" id="PF03144">
    <property type="entry name" value="GTP_EFTU_D2"/>
    <property type="match status" value="1"/>
</dbReference>
<dbReference type="InterPro" id="IPR009022">
    <property type="entry name" value="EFG_III"/>
</dbReference>
<dbReference type="InterPro" id="IPR014721">
    <property type="entry name" value="Ribsml_uS5_D2-typ_fold_subgr"/>
</dbReference>
<dbReference type="Gene3D" id="3.30.70.870">
    <property type="entry name" value="Elongation Factor G (Translational Gtpase), domain 3"/>
    <property type="match status" value="1"/>
</dbReference>
<dbReference type="InterPro" id="IPR041095">
    <property type="entry name" value="EFG_II"/>
</dbReference>
<feature type="domain" description="Translation elongation factor EFG/EF2" evidence="7">
    <location>
        <begin position="302"/>
        <end position="421"/>
    </location>
</feature>
<dbReference type="FunFam" id="3.30.70.240:FF:000001">
    <property type="entry name" value="Elongation factor G"/>
    <property type="match status" value="1"/>
</dbReference>
<gene>
    <name evidence="8" type="ORF">HAND1043_LOCUS20970</name>
</gene>
<evidence type="ECO:0000256" key="2">
    <source>
        <dbReference type="ARBA" id="ARBA00022741"/>
    </source>
</evidence>
<accession>A0A7S0U7J5</accession>
<evidence type="ECO:0008006" key="9">
    <source>
        <dbReference type="Google" id="ProtNLM"/>
    </source>
</evidence>
<dbReference type="Gene3D" id="3.30.70.240">
    <property type="match status" value="1"/>
</dbReference>
<evidence type="ECO:0000313" key="8">
    <source>
        <dbReference type="EMBL" id="CAD8754462.1"/>
    </source>
</evidence>
<keyword evidence="2" id="KW-0547">Nucleotide-binding</keyword>
<dbReference type="SUPFAM" id="SSF54980">
    <property type="entry name" value="EF-G C-terminal domain-like"/>
    <property type="match status" value="2"/>
</dbReference>
<dbReference type="SUPFAM" id="SSF54211">
    <property type="entry name" value="Ribosomal protein S5 domain 2-like"/>
    <property type="match status" value="1"/>
</dbReference>
<dbReference type="AlphaFoldDB" id="A0A7S0U7J5"/>
<dbReference type="InterPro" id="IPR047872">
    <property type="entry name" value="EFG_IV"/>
</dbReference>
<evidence type="ECO:0000256" key="3">
    <source>
        <dbReference type="ARBA" id="ARBA00022768"/>
    </source>
</evidence>
<dbReference type="Pfam" id="PF14492">
    <property type="entry name" value="EFG_III"/>
    <property type="match status" value="1"/>
</dbReference>
<dbReference type="Gene3D" id="3.30.230.10">
    <property type="match status" value="1"/>
</dbReference>
<dbReference type="GO" id="GO:0070125">
    <property type="term" value="P:mitochondrial translational elongation"/>
    <property type="evidence" value="ECO:0007669"/>
    <property type="project" value="TreeGrafter"/>
</dbReference>
<dbReference type="PANTHER" id="PTHR43636">
    <property type="entry name" value="ELONGATION FACTOR G, MITOCHONDRIAL"/>
    <property type="match status" value="1"/>
</dbReference>
<dbReference type="CDD" id="cd16262">
    <property type="entry name" value="EFG_III"/>
    <property type="match status" value="1"/>
</dbReference>
<dbReference type="GO" id="GO:0003746">
    <property type="term" value="F:translation elongation factor activity"/>
    <property type="evidence" value="ECO:0007669"/>
    <property type="project" value="UniProtKB-KW"/>
</dbReference>
<dbReference type="InterPro" id="IPR000640">
    <property type="entry name" value="EFG_V-like"/>
</dbReference>
<evidence type="ECO:0000256" key="5">
    <source>
        <dbReference type="ARBA" id="ARBA00023134"/>
    </source>
</evidence>
<dbReference type="Gene3D" id="2.40.30.10">
    <property type="entry name" value="Translation factors"/>
    <property type="match status" value="1"/>
</dbReference>
<dbReference type="SUPFAM" id="SSF52540">
    <property type="entry name" value="P-loop containing nucleoside triphosphate hydrolases"/>
    <property type="match status" value="1"/>
</dbReference>
<dbReference type="PANTHER" id="PTHR43636:SF2">
    <property type="entry name" value="ELONGATION FACTOR G, MITOCHONDRIAL"/>
    <property type="match status" value="1"/>
</dbReference>
<dbReference type="InterPro" id="IPR027417">
    <property type="entry name" value="P-loop_NTPase"/>
</dbReference>
<proteinExistence type="inferred from homology"/>
<dbReference type="GO" id="GO:0005739">
    <property type="term" value="C:mitochondrion"/>
    <property type="evidence" value="ECO:0007669"/>
    <property type="project" value="TreeGrafter"/>
</dbReference>
<comment type="similarity">
    <text evidence="1">Belongs to the TRAFAC class translation factor GTPase superfamily. Classic translation factor GTPase family. EF-G/EF-2 subfamily.</text>
</comment>
<keyword evidence="4" id="KW-0648">Protein biosynthesis</keyword>
<evidence type="ECO:0000259" key="7">
    <source>
        <dbReference type="SMART" id="SM00889"/>
    </source>
</evidence>
<evidence type="ECO:0000259" key="6">
    <source>
        <dbReference type="SMART" id="SM00838"/>
    </source>
</evidence>
<dbReference type="Gene3D" id="3.40.50.300">
    <property type="entry name" value="P-loop containing nucleotide triphosphate hydrolases"/>
    <property type="match status" value="1"/>
</dbReference>